<reference evidence="1" key="2">
    <citation type="submission" date="2021-01" db="EMBL/GenBank/DDBJ databases">
        <authorList>
            <person name="Schikora-Tamarit M.A."/>
        </authorList>
    </citation>
    <scope>NUCLEOTIDE SEQUENCE</scope>
    <source>
        <strain evidence="1">NCAIM Y.01608</strain>
    </source>
</reference>
<sequence>MPPLWTQIPKPLKSLPRVDDPELQKLLGSPEFVQYLKEPVIQLNIRIINEILNDVSITQEYNAEGRTEIATRKISNLRNKGLEQNAAFDEFCNLVLNLLAVGTQLAHDADQRSDFGNRKKQSFRAQIRQAGAFVKFVLVDALFGVCPIHDVVMPVQSVRTRDVVLDDFGMFPVVLRKFVEGSLVWLFCDKIAERADPEVALRVNGTLIRTQWHRLFEVLLFWVLGHVLELLGLQVILAYAVFYTTDVDVWVFSKRNDTHAGAHLVLLHLVWVIQEGSEDLALDDIHPA</sequence>
<dbReference type="Proteomes" id="UP000788993">
    <property type="component" value="Unassembled WGS sequence"/>
</dbReference>
<keyword evidence="2" id="KW-1185">Reference proteome</keyword>
<dbReference type="AlphaFoldDB" id="A0A9P8NUY3"/>
<comment type="caution">
    <text evidence="1">The sequence shown here is derived from an EMBL/GenBank/DDBJ whole genome shotgun (WGS) entry which is preliminary data.</text>
</comment>
<accession>A0A9P8NUY3</accession>
<protein>
    <submittedName>
        <fullName evidence="1">Uncharacterized protein</fullName>
    </submittedName>
</protein>
<name>A0A9P8NUY3_9ASCO</name>
<reference evidence="1" key="1">
    <citation type="journal article" date="2021" name="Open Biol.">
        <title>Shared evolutionary footprints suggest mitochondrial oxidative damage underlies multiple complex I losses in fungi.</title>
        <authorList>
            <person name="Schikora-Tamarit M.A."/>
            <person name="Marcet-Houben M."/>
            <person name="Nosek J."/>
            <person name="Gabaldon T."/>
        </authorList>
    </citation>
    <scope>NUCLEOTIDE SEQUENCE</scope>
    <source>
        <strain evidence="1">NCAIM Y.01608</strain>
    </source>
</reference>
<proteinExistence type="predicted"/>
<evidence type="ECO:0000313" key="2">
    <source>
        <dbReference type="Proteomes" id="UP000788993"/>
    </source>
</evidence>
<organism evidence="1 2">
    <name type="scientific">Ogataea polymorpha</name>
    <dbReference type="NCBI Taxonomy" id="460523"/>
    <lineage>
        <taxon>Eukaryota</taxon>
        <taxon>Fungi</taxon>
        <taxon>Dikarya</taxon>
        <taxon>Ascomycota</taxon>
        <taxon>Saccharomycotina</taxon>
        <taxon>Pichiomycetes</taxon>
        <taxon>Pichiales</taxon>
        <taxon>Pichiaceae</taxon>
        <taxon>Ogataea</taxon>
    </lineage>
</organism>
<dbReference type="EMBL" id="JAEUBD010001504">
    <property type="protein sequence ID" value="KAH3659534.1"/>
    <property type="molecule type" value="Genomic_DNA"/>
</dbReference>
<gene>
    <name evidence="1" type="ORF">OGATHE_005579</name>
</gene>
<evidence type="ECO:0000313" key="1">
    <source>
        <dbReference type="EMBL" id="KAH3659534.1"/>
    </source>
</evidence>
<dbReference type="Gene3D" id="1.20.1440.260">
    <property type="match status" value="1"/>
</dbReference>